<organism evidence="2 3">
    <name type="scientific">Ascobolus immersus RN42</name>
    <dbReference type="NCBI Taxonomy" id="1160509"/>
    <lineage>
        <taxon>Eukaryota</taxon>
        <taxon>Fungi</taxon>
        <taxon>Dikarya</taxon>
        <taxon>Ascomycota</taxon>
        <taxon>Pezizomycotina</taxon>
        <taxon>Pezizomycetes</taxon>
        <taxon>Pezizales</taxon>
        <taxon>Ascobolaceae</taxon>
        <taxon>Ascobolus</taxon>
    </lineage>
</organism>
<name>A0A3N4IHM2_ASCIM</name>
<feature type="compositionally biased region" description="Basic and acidic residues" evidence="1">
    <location>
        <begin position="152"/>
        <end position="187"/>
    </location>
</feature>
<dbReference type="Proteomes" id="UP000275078">
    <property type="component" value="Unassembled WGS sequence"/>
</dbReference>
<dbReference type="EMBL" id="ML119655">
    <property type="protein sequence ID" value="RPA85126.1"/>
    <property type="molecule type" value="Genomic_DNA"/>
</dbReference>
<reference evidence="2 3" key="1">
    <citation type="journal article" date="2018" name="Nat. Ecol. Evol.">
        <title>Pezizomycetes genomes reveal the molecular basis of ectomycorrhizal truffle lifestyle.</title>
        <authorList>
            <person name="Murat C."/>
            <person name="Payen T."/>
            <person name="Noel B."/>
            <person name="Kuo A."/>
            <person name="Morin E."/>
            <person name="Chen J."/>
            <person name="Kohler A."/>
            <person name="Krizsan K."/>
            <person name="Balestrini R."/>
            <person name="Da Silva C."/>
            <person name="Montanini B."/>
            <person name="Hainaut M."/>
            <person name="Levati E."/>
            <person name="Barry K.W."/>
            <person name="Belfiori B."/>
            <person name="Cichocki N."/>
            <person name="Clum A."/>
            <person name="Dockter R.B."/>
            <person name="Fauchery L."/>
            <person name="Guy J."/>
            <person name="Iotti M."/>
            <person name="Le Tacon F."/>
            <person name="Lindquist E.A."/>
            <person name="Lipzen A."/>
            <person name="Malagnac F."/>
            <person name="Mello A."/>
            <person name="Molinier V."/>
            <person name="Miyauchi S."/>
            <person name="Poulain J."/>
            <person name="Riccioni C."/>
            <person name="Rubini A."/>
            <person name="Sitrit Y."/>
            <person name="Splivallo R."/>
            <person name="Traeger S."/>
            <person name="Wang M."/>
            <person name="Zifcakova L."/>
            <person name="Wipf D."/>
            <person name="Zambonelli A."/>
            <person name="Paolocci F."/>
            <person name="Nowrousian M."/>
            <person name="Ottonello S."/>
            <person name="Baldrian P."/>
            <person name="Spatafora J.W."/>
            <person name="Henrissat B."/>
            <person name="Nagy L.G."/>
            <person name="Aury J.M."/>
            <person name="Wincker P."/>
            <person name="Grigoriev I.V."/>
            <person name="Bonfante P."/>
            <person name="Martin F.M."/>
        </authorList>
    </citation>
    <scope>NUCLEOTIDE SEQUENCE [LARGE SCALE GENOMIC DNA]</scope>
    <source>
        <strain evidence="2 3">RN42</strain>
    </source>
</reference>
<evidence type="ECO:0000313" key="3">
    <source>
        <dbReference type="Proteomes" id="UP000275078"/>
    </source>
</evidence>
<evidence type="ECO:0000256" key="1">
    <source>
        <dbReference type="SAM" id="MobiDB-lite"/>
    </source>
</evidence>
<evidence type="ECO:0000313" key="2">
    <source>
        <dbReference type="EMBL" id="RPA85126.1"/>
    </source>
</evidence>
<accession>A0A3N4IHM2</accession>
<feature type="region of interest" description="Disordered" evidence="1">
    <location>
        <begin position="152"/>
        <end position="191"/>
    </location>
</feature>
<gene>
    <name evidence="2" type="ORF">BJ508DRAFT_373843</name>
</gene>
<proteinExistence type="predicted"/>
<dbReference type="AlphaFoldDB" id="A0A3N4IHM2"/>
<protein>
    <submittedName>
        <fullName evidence="2">Uncharacterized protein</fullName>
    </submittedName>
</protein>
<sequence length="212" mass="23086">MSISFLPPAPAPARLFPRLDRTKEASLLSCEFKKFKDLSGDFLIGECDPISDAVMKCAYGGLSEAEIASLNEETAPKLMYSDKEACTDMCRLYTTDALVTESLKCFEEQCKNYKELTDKGNAEVKAIFEKEEYPAYAPYCEKLGFAKADGKSAGAEKESGSDKKEEDSEKKDSAEGSGDAKEEDKDSGAGFIRGWKGASVVAALAFGSIFMF</sequence>
<keyword evidence="3" id="KW-1185">Reference proteome</keyword>